<name>A0AA85JFI6_TRIRE</name>
<evidence type="ECO:0000313" key="1">
    <source>
        <dbReference type="Proteomes" id="UP000050795"/>
    </source>
</evidence>
<proteinExistence type="predicted"/>
<accession>A0AA85JFI6</accession>
<keyword evidence="1" id="KW-1185">Reference proteome</keyword>
<reference evidence="1" key="1">
    <citation type="submission" date="2022-06" db="EMBL/GenBank/DDBJ databases">
        <authorList>
            <person name="Berger JAMES D."/>
            <person name="Berger JAMES D."/>
        </authorList>
    </citation>
    <scope>NUCLEOTIDE SEQUENCE [LARGE SCALE GENOMIC DNA]</scope>
</reference>
<sequence>MFREEFFVTSDGLLAFLLSAGLLNTKYSSPSLVSTLRNLFIVVRLLRLGGNFLEQLAEVLVILTSFDEALFTGVLVSKSVPSSIGRCGCCVVC</sequence>
<reference evidence="2" key="2">
    <citation type="submission" date="2023-11" db="UniProtKB">
        <authorList>
            <consortium name="WormBaseParasite"/>
        </authorList>
    </citation>
    <scope>IDENTIFICATION</scope>
</reference>
<dbReference type="WBParaSite" id="TREG1_32130.1">
    <property type="protein sequence ID" value="TREG1_32130.1"/>
    <property type="gene ID" value="TREG1_32130"/>
</dbReference>
<evidence type="ECO:0000313" key="2">
    <source>
        <dbReference type="WBParaSite" id="TREG1_32130.1"/>
    </source>
</evidence>
<protein>
    <submittedName>
        <fullName evidence="2">Uncharacterized protein</fullName>
    </submittedName>
</protein>
<dbReference type="Proteomes" id="UP000050795">
    <property type="component" value="Unassembled WGS sequence"/>
</dbReference>
<dbReference type="AlphaFoldDB" id="A0AA85JFI6"/>
<organism evidence="1 2">
    <name type="scientific">Trichobilharzia regenti</name>
    <name type="common">Nasal bird schistosome</name>
    <dbReference type="NCBI Taxonomy" id="157069"/>
    <lineage>
        <taxon>Eukaryota</taxon>
        <taxon>Metazoa</taxon>
        <taxon>Spiralia</taxon>
        <taxon>Lophotrochozoa</taxon>
        <taxon>Platyhelminthes</taxon>
        <taxon>Trematoda</taxon>
        <taxon>Digenea</taxon>
        <taxon>Strigeidida</taxon>
        <taxon>Schistosomatoidea</taxon>
        <taxon>Schistosomatidae</taxon>
        <taxon>Trichobilharzia</taxon>
    </lineage>
</organism>